<evidence type="ECO:0000313" key="1">
    <source>
        <dbReference type="EMBL" id="KAL3530285.1"/>
    </source>
</evidence>
<keyword evidence="2" id="KW-1185">Reference proteome</keyword>
<name>A0ABD3AEL9_9GENT</name>
<sequence>MAEAESAYSEKGFSRATGKDTRNSGAKIFIYRELFQIYQASEASPILLKTARDAVKYGAVGSIVGAVTTAGWAWKYSRSLHGAGLSLAAGAVFGWTFGQEIAKHQQQLYRLDTMTAQTKFMEWWQKKVEGQ</sequence>
<dbReference type="Proteomes" id="UP001630127">
    <property type="component" value="Unassembled WGS sequence"/>
</dbReference>
<organism evidence="1 2">
    <name type="scientific">Cinchona calisaya</name>
    <dbReference type="NCBI Taxonomy" id="153742"/>
    <lineage>
        <taxon>Eukaryota</taxon>
        <taxon>Viridiplantae</taxon>
        <taxon>Streptophyta</taxon>
        <taxon>Embryophyta</taxon>
        <taxon>Tracheophyta</taxon>
        <taxon>Spermatophyta</taxon>
        <taxon>Magnoliopsida</taxon>
        <taxon>eudicotyledons</taxon>
        <taxon>Gunneridae</taxon>
        <taxon>Pentapetalae</taxon>
        <taxon>asterids</taxon>
        <taxon>lamiids</taxon>
        <taxon>Gentianales</taxon>
        <taxon>Rubiaceae</taxon>
        <taxon>Cinchonoideae</taxon>
        <taxon>Cinchoneae</taxon>
        <taxon>Cinchona</taxon>
    </lineage>
</organism>
<evidence type="ECO:0000313" key="2">
    <source>
        <dbReference type="Proteomes" id="UP001630127"/>
    </source>
</evidence>
<evidence type="ECO:0008006" key="3">
    <source>
        <dbReference type="Google" id="ProtNLM"/>
    </source>
</evidence>
<accession>A0ABD3AEL9</accession>
<dbReference type="PANTHER" id="PTHR36708">
    <property type="entry name" value="SUCCINATE DEHYDROGENASE SUBUNIT 6, MITOCHONDRIAL"/>
    <property type="match status" value="1"/>
</dbReference>
<gene>
    <name evidence="1" type="ORF">ACH5RR_009607</name>
</gene>
<reference evidence="1 2" key="1">
    <citation type="submission" date="2024-11" db="EMBL/GenBank/DDBJ databases">
        <title>A near-complete genome assembly of Cinchona calisaya.</title>
        <authorList>
            <person name="Lian D.C."/>
            <person name="Zhao X.W."/>
            <person name="Wei L."/>
        </authorList>
    </citation>
    <scope>NUCLEOTIDE SEQUENCE [LARGE SCALE GENOMIC DNA]</scope>
    <source>
        <tissue evidence="1">Nenye</tissue>
    </source>
</reference>
<dbReference type="PANTHER" id="PTHR36708:SF1">
    <property type="entry name" value="SUCCINATE DEHYDROGENASE SUBUNIT 6, MITOCHONDRIAL"/>
    <property type="match status" value="1"/>
</dbReference>
<dbReference type="EMBL" id="JBJUIK010000004">
    <property type="protein sequence ID" value="KAL3530285.1"/>
    <property type="molecule type" value="Genomic_DNA"/>
</dbReference>
<proteinExistence type="predicted"/>
<protein>
    <recommendedName>
        <fullName evidence="3">Succinate dehydrogenase subunit 6, mitochondrial</fullName>
    </recommendedName>
</protein>
<dbReference type="AlphaFoldDB" id="A0ABD3AEL9"/>
<comment type="caution">
    <text evidence="1">The sequence shown here is derived from an EMBL/GenBank/DDBJ whole genome shotgun (WGS) entry which is preliminary data.</text>
</comment>
<dbReference type="InterPro" id="IPR034574">
    <property type="entry name" value="SDH6"/>
</dbReference>